<dbReference type="SUPFAM" id="SSF52540">
    <property type="entry name" value="P-loop containing nucleoside triphosphate hydrolases"/>
    <property type="match status" value="1"/>
</dbReference>
<keyword evidence="5" id="KW-0378">Hydrolase</keyword>
<keyword evidence="1" id="KW-0813">Transport</keyword>
<dbReference type="PANTHER" id="PTHR43067">
    <property type="entry name" value="OLIGOPEPTIDE/DIPEPTIDE ABC TRANSPORTER, ATPASE SUBUNIT"/>
    <property type="match status" value="1"/>
</dbReference>
<dbReference type="PANTHER" id="PTHR43067:SF3">
    <property type="entry name" value="MALTOSE ABC TRANSPORTER, ATP-BINDING PROTEIN"/>
    <property type="match status" value="1"/>
</dbReference>
<evidence type="ECO:0000256" key="3">
    <source>
        <dbReference type="ARBA" id="ARBA00022840"/>
    </source>
</evidence>
<keyword evidence="2" id="KW-0547">Nucleotide-binding</keyword>
<organism evidence="5 6">
    <name type="scientific">Klebsiella grimontii</name>
    <dbReference type="NCBI Taxonomy" id="2058152"/>
    <lineage>
        <taxon>Bacteria</taxon>
        <taxon>Pseudomonadati</taxon>
        <taxon>Pseudomonadota</taxon>
        <taxon>Gammaproteobacteria</taxon>
        <taxon>Enterobacterales</taxon>
        <taxon>Enterobacteriaceae</taxon>
        <taxon>Klebsiella/Raoultella group</taxon>
        <taxon>Klebsiella</taxon>
    </lineage>
</organism>
<proteinExistence type="predicted"/>
<reference evidence="5 6" key="1">
    <citation type="submission" date="2018-06" db="EMBL/GenBank/DDBJ databases">
        <authorList>
            <consortium name="Pathogen Informatics"/>
            <person name="Doyle S."/>
        </authorList>
    </citation>
    <scope>NUCLEOTIDE SEQUENCE [LARGE SCALE GENOMIC DNA]</scope>
    <source>
        <strain evidence="5 6">NCTC9149</strain>
    </source>
</reference>
<evidence type="ECO:0000259" key="4">
    <source>
        <dbReference type="Pfam" id="PF08352"/>
    </source>
</evidence>
<accession>A0A7H4P209</accession>
<feature type="domain" description="Oligopeptide/dipeptide ABC transporter C-terminal" evidence="4">
    <location>
        <begin position="6"/>
        <end position="70"/>
    </location>
</feature>
<dbReference type="GO" id="GO:0015833">
    <property type="term" value="P:peptide transport"/>
    <property type="evidence" value="ECO:0007669"/>
    <property type="project" value="InterPro"/>
</dbReference>
<dbReference type="GO" id="GO:0016787">
    <property type="term" value="F:hydrolase activity"/>
    <property type="evidence" value="ECO:0007669"/>
    <property type="project" value="UniProtKB-KW"/>
</dbReference>
<keyword evidence="3 5" id="KW-0067">ATP-binding</keyword>
<sequence length="93" mass="10295">MPWKLGTYDEVYHNPLHPYTKALMSAVPVPDPDKEKNKTIQLLEGELPSPINPPSGCVFRTRCPIAGPECAKTRPVLEGSFRHAVSCLKVDPL</sequence>
<evidence type="ECO:0000256" key="2">
    <source>
        <dbReference type="ARBA" id="ARBA00022741"/>
    </source>
</evidence>
<name>A0A7H4P209_9ENTR</name>
<dbReference type="Gene3D" id="3.40.50.300">
    <property type="entry name" value="P-loop containing nucleotide triphosphate hydrolases"/>
    <property type="match status" value="1"/>
</dbReference>
<dbReference type="Proteomes" id="UP000254571">
    <property type="component" value="Unassembled WGS sequence"/>
</dbReference>
<comment type="caution">
    <text evidence="5">The sequence shown here is derived from an EMBL/GenBank/DDBJ whole genome shotgun (WGS) entry which is preliminary data.</text>
</comment>
<dbReference type="EMBL" id="UGMX01000002">
    <property type="protein sequence ID" value="STW06474.1"/>
    <property type="molecule type" value="Genomic_DNA"/>
</dbReference>
<dbReference type="InterPro" id="IPR027417">
    <property type="entry name" value="P-loop_NTPase"/>
</dbReference>
<dbReference type="GO" id="GO:0005524">
    <property type="term" value="F:ATP binding"/>
    <property type="evidence" value="ECO:0007669"/>
    <property type="project" value="UniProtKB-KW"/>
</dbReference>
<protein>
    <submittedName>
        <fullName evidence="5">Oligopeptide transport ATP-binding protein OppF</fullName>
        <ecNumber evidence="5">3.6.3.-</ecNumber>
    </submittedName>
</protein>
<dbReference type="Pfam" id="PF08352">
    <property type="entry name" value="oligo_HPY"/>
    <property type="match status" value="1"/>
</dbReference>
<evidence type="ECO:0000313" key="5">
    <source>
        <dbReference type="EMBL" id="STW06474.1"/>
    </source>
</evidence>
<evidence type="ECO:0000256" key="1">
    <source>
        <dbReference type="ARBA" id="ARBA00022448"/>
    </source>
</evidence>
<gene>
    <name evidence="5" type="primary">gsiA_14</name>
    <name evidence="5" type="ORF">NCTC9149_02893</name>
</gene>
<dbReference type="EC" id="3.6.3.-" evidence="5"/>
<dbReference type="AlphaFoldDB" id="A0A7H4P209"/>
<dbReference type="NCBIfam" id="TIGR01727">
    <property type="entry name" value="oligo_HPY"/>
    <property type="match status" value="1"/>
</dbReference>
<evidence type="ECO:0000313" key="6">
    <source>
        <dbReference type="Proteomes" id="UP000254571"/>
    </source>
</evidence>
<dbReference type="InterPro" id="IPR013563">
    <property type="entry name" value="Oligopep_ABC_C"/>
</dbReference>